<dbReference type="InterPro" id="IPR020846">
    <property type="entry name" value="MFS_dom"/>
</dbReference>
<sequence length="421" mass="45734">MKEQDYRVYGYRWVVLAIYGLCTGVIQLMWTTFFSITTDAWKYYGFTDATKGESAISLLSIIFMAGMIIISIPSLAAFERFGFKKAVGFGVVLTGICALLRGIFGESYALVLAVTIGFAIAQPFLLNSPGLVAGKWFPERERATANSVGLLCSYFGMCVGLLLTPLLLEAGMTIRQMLLTYGAVGIVAAALFVIFVKEKPPTPPCSEDEAVRSDFKEGIRFALKKKNFILALLMFFCVFGVFNTFFTMIEPILRSLTNEGVDATQVGIIGVIILGIGIIGSLIISLISDKDKLHKRLPYMIIVNIIGCIGFALFLAMKGFGGLTVAAALYGFFIVGGAPLTLTFAAESCYPTSEGTSEGLLMFAGNVAGVIFLGGAALFGGNHRMLMFAMIAVTIFYIVLMFFAKEVKLEKRKEEKEKGIS</sequence>
<dbReference type="InterPro" id="IPR011701">
    <property type="entry name" value="MFS"/>
</dbReference>
<feature type="transmembrane region" description="Helical" evidence="6">
    <location>
        <begin position="299"/>
        <end position="317"/>
    </location>
</feature>
<dbReference type="GO" id="GO:0022857">
    <property type="term" value="F:transmembrane transporter activity"/>
    <property type="evidence" value="ECO:0007669"/>
    <property type="project" value="InterPro"/>
</dbReference>
<dbReference type="AlphaFoldDB" id="A0A9J6QSX3"/>
<comment type="caution">
    <text evidence="8">The sequence shown here is derived from an EMBL/GenBank/DDBJ whole genome shotgun (WGS) entry which is preliminary data.</text>
</comment>
<evidence type="ECO:0000259" key="7">
    <source>
        <dbReference type="PROSITE" id="PS50850"/>
    </source>
</evidence>
<evidence type="ECO:0000256" key="3">
    <source>
        <dbReference type="ARBA" id="ARBA00022692"/>
    </source>
</evidence>
<evidence type="ECO:0000313" key="9">
    <source>
        <dbReference type="Proteomes" id="UP001065549"/>
    </source>
</evidence>
<proteinExistence type="predicted"/>
<feature type="domain" description="Major facilitator superfamily (MFS) profile" evidence="7">
    <location>
        <begin position="8"/>
        <end position="408"/>
    </location>
</feature>
<feature type="transmembrane region" description="Helical" evidence="6">
    <location>
        <begin position="148"/>
        <end position="168"/>
    </location>
</feature>
<keyword evidence="2" id="KW-0813">Transport</keyword>
<keyword evidence="5 6" id="KW-0472">Membrane</keyword>
<gene>
    <name evidence="8" type="ORF">OBO34_04465</name>
</gene>
<keyword evidence="4 6" id="KW-1133">Transmembrane helix</keyword>
<dbReference type="PROSITE" id="PS50850">
    <property type="entry name" value="MFS"/>
    <property type="match status" value="1"/>
</dbReference>
<comment type="subcellular location">
    <subcellularLocation>
        <location evidence="1">Cell membrane</location>
        <topology evidence="1">Multi-pass membrane protein</topology>
    </subcellularLocation>
</comment>
<evidence type="ECO:0000256" key="5">
    <source>
        <dbReference type="ARBA" id="ARBA00023136"/>
    </source>
</evidence>
<feature type="transmembrane region" description="Helical" evidence="6">
    <location>
        <begin position="323"/>
        <end position="347"/>
    </location>
</feature>
<dbReference type="Gene3D" id="1.20.1250.20">
    <property type="entry name" value="MFS general substrate transporter like domains"/>
    <property type="match status" value="2"/>
</dbReference>
<dbReference type="InterPro" id="IPR049680">
    <property type="entry name" value="FLVCR1-2_SLC49-like"/>
</dbReference>
<dbReference type="PANTHER" id="PTHR10924">
    <property type="entry name" value="MAJOR FACILITATOR SUPERFAMILY PROTEIN-RELATED"/>
    <property type="match status" value="1"/>
</dbReference>
<keyword evidence="3 6" id="KW-0812">Transmembrane</keyword>
<evidence type="ECO:0000313" key="8">
    <source>
        <dbReference type="EMBL" id="MCU7377607.1"/>
    </source>
</evidence>
<feature type="transmembrane region" description="Helical" evidence="6">
    <location>
        <begin position="359"/>
        <end position="379"/>
    </location>
</feature>
<feature type="transmembrane region" description="Helical" evidence="6">
    <location>
        <begin position="85"/>
        <end position="104"/>
    </location>
</feature>
<feature type="transmembrane region" description="Helical" evidence="6">
    <location>
        <begin position="228"/>
        <end position="246"/>
    </location>
</feature>
<dbReference type="InterPro" id="IPR036259">
    <property type="entry name" value="MFS_trans_sf"/>
</dbReference>
<feature type="transmembrane region" description="Helical" evidence="6">
    <location>
        <begin position="12"/>
        <end position="36"/>
    </location>
</feature>
<dbReference type="SUPFAM" id="SSF103473">
    <property type="entry name" value="MFS general substrate transporter"/>
    <property type="match status" value="1"/>
</dbReference>
<dbReference type="EMBL" id="JAOSHN010000002">
    <property type="protein sequence ID" value="MCU7377607.1"/>
    <property type="molecule type" value="Genomic_DNA"/>
</dbReference>
<keyword evidence="9" id="KW-1185">Reference proteome</keyword>
<feature type="transmembrane region" description="Helical" evidence="6">
    <location>
        <begin position="174"/>
        <end position="196"/>
    </location>
</feature>
<evidence type="ECO:0000256" key="4">
    <source>
        <dbReference type="ARBA" id="ARBA00022989"/>
    </source>
</evidence>
<dbReference type="Pfam" id="PF07690">
    <property type="entry name" value="MFS_1"/>
    <property type="match status" value="1"/>
</dbReference>
<feature type="transmembrane region" description="Helical" evidence="6">
    <location>
        <begin position="56"/>
        <end position="78"/>
    </location>
</feature>
<evidence type="ECO:0000256" key="1">
    <source>
        <dbReference type="ARBA" id="ARBA00004651"/>
    </source>
</evidence>
<feature type="transmembrane region" description="Helical" evidence="6">
    <location>
        <begin position="266"/>
        <end position="287"/>
    </location>
</feature>
<reference evidence="8" key="1">
    <citation type="submission" date="2022-09" db="EMBL/GenBank/DDBJ databases">
        <title>Culturomic study of gut microbiota in children with autism spectrum disorder.</title>
        <authorList>
            <person name="Efimov B.A."/>
            <person name="Chaplin A.V."/>
            <person name="Sokolova S.R."/>
            <person name="Pikina A.P."/>
            <person name="Korzhanova M."/>
            <person name="Belova V."/>
            <person name="Korostin D."/>
        </authorList>
    </citation>
    <scope>NUCLEOTIDE SEQUENCE</scope>
    <source>
        <strain evidence="8">ASD5510</strain>
    </source>
</reference>
<feature type="transmembrane region" description="Helical" evidence="6">
    <location>
        <begin position="110"/>
        <end position="127"/>
    </location>
</feature>
<evidence type="ECO:0000256" key="2">
    <source>
        <dbReference type="ARBA" id="ARBA00022448"/>
    </source>
</evidence>
<dbReference type="GO" id="GO:0005886">
    <property type="term" value="C:plasma membrane"/>
    <property type="evidence" value="ECO:0007669"/>
    <property type="project" value="UniProtKB-SubCell"/>
</dbReference>
<dbReference type="RefSeq" id="WP_148397229.1">
    <property type="nucleotide sequence ID" value="NZ_JAJAGH010000015.1"/>
</dbReference>
<dbReference type="Proteomes" id="UP001065549">
    <property type="component" value="Unassembled WGS sequence"/>
</dbReference>
<evidence type="ECO:0000256" key="6">
    <source>
        <dbReference type="SAM" id="Phobius"/>
    </source>
</evidence>
<organism evidence="8 9">
    <name type="scientific">Hominibacterium faecale</name>
    <dbReference type="NCBI Taxonomy" id="2839743"/>
    <lineage>
        <taxon>Bacteria</taxon>
        <taxon>Bacillati</taxon>
        <taxon>Bacillota</taxon>
        <taxon>Clostridia</taxon>
        <taxon>Peptostreptococcales</taxon>
        <taxon>Anaerovoracaceae</taxon>
        <taxon>Hominibacterium</taxon>
    </lineage>
</organism>
<dbReference type="PANTHER" id="PTHR10924:SF6">
    <property type="entry name" value="SOLUTE CARRIER FAMILY 49 MEMBER A3"/>
    <property type="match status" value="1"/>
</dbReference>
<accession>A0A9J6QSX3</accession>
<name>A0A9J6QSX3_9FIRM</name>
<feature type="transmembrane region" description="Helical" evidence="6">
    <location>
        <begin position="385"/>
        <end position="404"/>
    </location>
</feature>
<protein>
    <submittedName>
        <fullName evidence="8">MFS transporter</fullName>
    </submittedName>
</protein>